<reference evidence="2 3" key="1">
    <citation type="submission" date="2017-09" db="EMBL/GenBank/DDBJ databases">
        <title>Depth-based differentiation of microbial function through sediment-hosted aquifers and enrichment of novel symbionts in the deep terrestrial subsurface.</title>
        <authorList>
            <person name="Probst A.J."/>
            <person name="Ladd B."/>
            <person name="Jarett J.K."/>
            <person name="Geller-Mcgrath D.E."/>
            <person name="Sieber C.M."/>
            <person name="Emerson J.B."/>
            <person name="Anantharaman K."/>
            <person name="Thomas B.C."/>
            <person name="Malmstrom R."/>
            <person name="Stieglmeier M."/>
            <person name="Klingl A."/>
            <person name="Woyke T."/>
            <person name="Ryan C.M."/>
            <person name="Banfield J.F."/>
        </authorList>
    </citation>
    <scope>NUCLEOTIDE SEQUENCE [LARGE SCALE GENOMIC DNA]</scope>
    <source>
        <strain evidence="2">CG22_combo_CG10-13_8_21_14_all_47_15</strain>
    </source>
</reference>
<evidence type="ECO:0000256" key="1">
    <source>
        <dbReference type="SAM" id="Phobius"/>
    </source>
</evidence>
<dbReference type="Proteomes" id="UP000230638">
    <property type="component" value="Unassembled WGS sequence"/>
</dbReference>
<keyword evidence="1" id="KW-0472">Membrane</keyword>
<name>A0A2H0CT24_9BACT</name>
<comment type="caution">
    <text evidence="2">The sequence shown here is derived from an EMBL/GenBank/DDBJ whole genome shotgun (WGS) entry which is preliminary data.</text>
</comment>
<dbReference type="AlphaFoldDB" id="A0A2H0CT24"/>
<feature type="transmembrane region" description="Helical" evidence="1">
    <location>
        <begin position="170"/>
        <end position="188"/>
    </location>
</feature>
<accession>A0A2H0CT24</accession>
<dbReference type="EMBL" id="PCTL01000031">
    <property type="protein sequence ID" value="PIP73072.1"/>
    <property type="molecule type" value="Genomic_DNA"/>
</dbReference>
<protein>
    <submittedName>
        <fullName evidence="2">Uncharacterized protein</fullName>
    </submittedName>
</protein>
<feature type="transmembrane region" description="Helical" evidence="1">
    <location>
        <begin position="122"/>
        <end position="139"/>
    </location>
</feature>
<gene>
    <name evidence="2" type="ORF">COW88_03120</name>
</gene>
<organism evidence="2 3">
    <name type="scientific">Candidatus Lloydbacteria bacterium CG22_combo_CG10-13_8_21_14_all_47_15</name>
    <dbReference type="NCBI Taxonomy" id="1974635"/>
    <lineage>
        <taxon>Bacteria</taxon>
        <taxon>Candidatus Lloydiibacteriota</taxon>
    </lineage>
</organism>
<evidence type="ECO:0000313" key="3">
    <source>
        <dbReference type="Proteomes" id="UP000230638"/>
    </source>
</evidence>
<sequence length="193" mass="21985">MEQEVKKLPKKYAGWLKWLLIVGTVIVLNLFFNSAIKVAYHEPEYTDFCEEKQVRVIPETKDECLEVGGQWTEDRFVQYGLLEREPVPVPKIATEKEGYCDPDFTCRQGYEDARDVYERNVFVAWTIAGVIAIIVAIFVPIETLSLSLSLGGVVSLVIGSTRYWSRMDDVLRLVVLGIALVALIWVGIKKIRE</sequence>
<keyword evidence="1" id="KW-1133">Transmembrane helix</keyword>
<keyword evidence="1" id="KW-0812">Transmembrane</keyword>
<evidence type="ECO:0000313" key="2">
    <source>
        <dbReference type="EMBL" id="PIP73072.1"/>
    </source>
</evidence>
<feature type="transmembrane region" description="Helical" evidence="1">
    <location>
        <begin position="12"/>
        <end position="32"/>
    </location>
</feature>
<proteinExistence type="predicted"/>